<dbReference type="OrthoDB" id="9804819at2"/>
<dbReference type="InterPro" id="IPR017871">
    <property type="entry name" value="ABC_transporter-like_CS"/>
</dbReference>
<dbReference type="InterPro" id="IPR003593">
    <property type="entry name" value="AAA+_ATPase"/>
</dbReference>
<dbReference type="InterPro" id="IPR003439">
    <property type="entry name" value="ABC_transporter-like_ATP-bd"/>
</dbReference>
<feature type="domain" description="ABC transporter" evidence="5">
    <location>
        <begin position="2"/>
        <end position="227"/>
    </location>
</feature>
<dbReference type="PROSITE" id="PS50893">
    <property type="entry name" value="ABC_TRANSPORTER_2"/>
    <property type="match status" value="1"/>
</dbReference>
<evidence type="ECO:0000256" key="4">
    <source>
        <dbReference type="ARBA" id="ARBA00022840"/>
    </source>
</evidence>
<proteinExistence type="inferred from homology"/>
<evidence type="ECO:0000313" key="6">
    <source>
        <dbReference type="EMBL" id="TCC04382.1"/>
    </source>
</evidence>
<dbReference type="PROSITE" id="PS00211">
    <property type="entry name" value="ABC_TRANSPORTER_1"/>
    <property type="match status" value="1"/>
</dbReference>
<dbReference type="SMART" id="SM00382">
    <property type="entry name" value="AAA"/>
    <property type="match status" value="1"/>
</dbReference>
<comment type="caution">
    <text evidence="6">The sequence shown here is derived from an EMBL/GenBank/DDBJ whole genome shotgun (WGS) entry which is preliminary data.</text>
</comment>
<dbReference type="GO" id="GO:0016887">
    <property type="term" value="F:ATP hydrolysis activity"/>
    <property type="evidence" value="ECO:0007669"/>
    <property type="project" value="InterPro"/>
</dbReference>
<sequence length="299" mass="30939">MITVENLTKRYGSTTAVQDVSFTVQPGSITGFLGPNGAGKSTTLRMLTGLTPPTSGTASITGKRYVDLPNPGRVVGVMLDAAAQHPGRTGRETLLLNASLLGVPKTRADEMLEAVGLSHAAKRRVGQYSLGMRQRLGIASALLGDPAVLILDEPANGMDPEGIRWMRGLLQDFASRGGTVILSSHLLGEVQATVDRLVVIGGGRIVANGSLEELLAGSGTLVRGLDPIGLNEALTAAGLNLEPLHDGALRVDATAEQVGRVAAASGQILLELRQSDGAGLEDLFFQLTAQPSQPVAAAA</sequence>
<name>A0A4R0H772_9ACTN</name>
<reference evidence="6 7" key="1">
    <citation type="submission" date="2019-02" db="EMBL/GenBank/DDBJ databases">
        <title>Kribbella capetownensis sp. nov. and Kribbella speibonae sp. nov., isolated from soil.</title>
        <authorList>
            <person name="Curtis S.M."/>
            <person name="Norton I."/>
            <person name="Everest G.J."/>
            <person name="Meyers P.R."/>
        </authorList>
    </citation>
    <scope>NUCLEOTIDE SEQUENCE [LARGE SCALE GENOMIC DNA]</scope>
    <source>
        <strain evidence="6 7">KCTC 29219</strain>
    </source>
</reference>
<comment type="similarity">
    <text evidence="1">Belongs to the ABC transporter superfamily.</text>
</comment>
<dbReference type="RefSeq" id="WP_131345676.1">
    <property type="nucleotide sequence ID" value="NZ_SJJZ01000004.1"/>
</dbReference>
<keyword evidence="7" id="KW-1185">Reference proteome</keyword>
<keyword evidence="3" id="KW-0547">Nucleotide-binding</keyword>
<dbReference type="EMBL" id="SJJZ01000004">
    <property type="protein sequence ID" value="TCC04382.1"/>
    <property type="molecule type" value="Genomic_DNA"/>
</dbReference>
<dbReference type="GO" id="GO:0005524">
    <property type="term" value="F:ATP binding"/>
    <property type="evidence" value="ECO:0007669"/>
    <property type="project" value="UniProtKB-KW"/>
</dbReference>
<evidence type="ECO:0000256" key="3">
    <source>
        <dbReference type="ARBA" id="ARBA00022741"/>
    </source>
</evidence>
<dbReference type="Gene3D" id="3.40.50.300">
    <property type="entry name" value="P-loop containing nucleotide triphosphate hydrolases"/>
    <property type="match status" value="1"/>
</dbReference>
<dbReference type="PANTHER" id="PTHR43335">
    <property type="entry name" value="ABC TRANSPORTER, ATP-BINDING PROTEIN"/>
    <property type="match status" value="1"/>
</dbReference>
<keyword evidence="2" id="KW-0813">Transport</keyword>
<evidence type="ECO:0000256" key="1">
    <source>
        <dbReference type="ARBA" id="ARBA00005417"/>
    </source>
</evidence>
<accession>A0A4R0H772</accession>
<dbReference type="PANTHER" id="PTHR43335:SF4">
    <property type="entry name" value="ABC TRANSPORTER, ATP-BINDING PROTEIN"/>
    <property type="match status" value="1"/>
</dbReference>
<protein>
    <submittedName>
        <fullName evidence="6">ABC transporter ATP-binding protein</fullName>
    </submittedName>
</protein>
<evidence type="ECO:0000313" key="7">
    <source>
        <dbReference type="Proteomes" id="UP000292346"/>
    </source>
</evidence>
<evidence type="ECO:0000259" key="5">
    <source>
        <dbReference type="PROSITE" id="PS50893"/>
    </source>
</evidence>
<evidence type="ECO:0000256" key="2">
    <source>
        <dbReference type="ARBA" id="ARBA00022448"/>
    </source>
</evidence>
<gene>
    <name evidence="6" type="ORF">E0H45_35585</name>
</gene>
<dbReference type="CDD" id="cd03268">
    <property type="entry name" value="ABC_BcrA_bacitracin_resist"/>
    <property type="match status" value="1"/>
</dbReference>
<dbReference type="AlphaFoldDB" id="A0A4R0H772"/>
<organism evidence="6 7">
    <name type="scientific">Kribbella soli</name>
    <dbReference type="NCBI Taxonomy" id="1124743"/>
    <lineage>
        <taxon>Bacteria</taxon>
        <taxon>Bacillati</taxon>
        <taxon>Actinomycetota</taxon>
        <taxon>Actinomycetes</taxon>
        <taxon>Propionibacteriales</taxon>
        <taxon>Kribbellaceae</taxon>
        <taxon>Kribbella</taxon>
    </lineage>
</organism>
<dbReference type="Proteomes" id="UP000292346">
    <property type="component" value="Unassembled WGS sequence"/>
</dbReference>
<dbReference type="SUPFAM" id="SSF52540">
    <property type="entry name" value="P-loop containing nucleoside triphosphate hydrolases"/>
    <property type="match status" value="1"/>
</dbReference>
<keyword evidence="4 6" id="KW-0067">ATP-binding</keyword>
<dbReference type="InterPro" id="IPR027417">
    <property type="entry name" value="P-loop_NTPase"/>
</dbReference>
<dbReference type="Pfam" id="PF00005">
    <property type="entry name" value="ABC_tran"/>
    <property type="match status" value="1"/>
</dbReference>